<dbReference type="GO" id="GO:0005524">
    <property type="term" value="F:ATP binding"/>
    <property type="evidence" value="ECO:0007669"/>
    <property type="project" value="UniProtKB-KW"/>
</dbReference>
<gene>
    <name evidence="7" type="ORF">DHEL01_v206050</name>
</gene>
<evidence type="ECO:0000256" key="2">
    <source>
        <dbReference type="ARBA" id="ARBA00022679"/>
    </source>
</evidence>
<dbReference type="OrthoDB" id="5979581at2759"/>
<dbReference type="SMART" id="SM00220">
    <property type="entry name" value="S_TKc"/>
    <property type="match status" value="1"/>
</dbReference>
<dbReference type="SUPFAM" id="SSF56112">
    <property type="entry name" value="Protein kinase-like (PK-like)"/>
    <property type="match status" value="1"/>
</dbReference>
<evidence type="ECO:0000256" key="5">
    <source>
        <dbReference type="ARBA" id="ARBA00022840"/>
    </source>
</evidence>
<evidence type="ECO:0000259" key="6">
    <source>
        <dbReference type="PROSITE" id="PS50011"/>
    </source>
</evidence>
<dbReference type="PROSITE" id="PS50011">
    <property type="entry name" value="PROTEIN_KINASE_DOM"/>
    <property type="match status" value="1"/>
</dbReference>
<evidence type="ECO:0000256" key="4">
    <source>
        <dbReference type="ARBA" id="ARBA00022777"/>
    </source>
</evidence>
<protein>
    <submittedName>
        <fullName evidence="7">Serine/threonine protein kinase-36</fullName>
    </submittedName>
</protein>
<evidence type="ECO:0000256" key="3">
    <source>
        <dbReference type="ARBA" id="ARBA00022741"/>
    </source>
</evidence>
<feature type="domain" description="Protein kinase" evidence="6">
    <location>
        <begin position="47"/>
        <end position="494"/>
    </location>
</feature>
<evidence type="ECO:0000313" key="7">
    <source>
        <dbReference type="EMBL" id="POS75546.1"/>
    </source>
</evidence>
<dbReference type="GO" id="GO:0043484">
    <property type="term" value="P:regulation of RNA splicing"/>
    <property type="evidence" value="ECO:0007669"/>
    <property type="project" value="TreeGrafter"/>
</dbReference>
<keyword evidence="1 7" id="KW-0723">Serine/threonine-protein kinase</keyword>
<keyword evidence="4 7" id="KW-0418">Kinase</keyword>
<organism evidence="7 8">
    <name type="scientific">Diaporthe helianthi</name>
    <dbReference type="NCBI Taxonomy" id="158607"/>
    <lineage>
        <taxon>Eukaryota</taxon>
        <taxon>Fungi</taxon>
        <taxon>Dikarya</taxon>
        <taxon>Ascomycota</taxon>
        <taxon>Pezizomycotina</taxon>
        <taxon>Sordariomycetes</taxon>
        <taxon>Sordariomycetidae</taxon>
        <taxon>Diaporthales</taxon>
        <taxon>Diaporthaceae</taxon>
        <taxon>Diaporthe</taxon>
    </lineage>
</organism>
<keyword evidence="2" id="KW-0808">Transferase</keyword>
<dbReference type="STRING" id="158607.A0A2P5HZ61"/>
<dbReference type="EMBL" id="MAVT02000473">
    <property type="protein sequence ID" value="POS75546.1"/>
    <property type="molecule type" value="Genomic_DNA"/>
</dbReference>
<dbReference type="InterPro" id="IPR011009">
    <property type="entry name" value="Kinase-like_dom_sf"/>
</dbReference>
<dbReference type="InterPro" id="IPR000719">
    <property type="entry name" value="Prot_kinase_dom"/>
</dbReference>
<dbReference type="Proteomes" id="UP000094444">
    <property type="component" value="Unassembled WGS sequence"/>
</dbReference>
<evidence type="ECO:0000313" key="8">
    <source>
        <dbReference type="Proteomes" id="UP000094444"/>
    </source>
</evidence>
<reference evidence="7" key="1">
    <citation type="submission" date="2017-09" db="EMBL/GenBank/DDBJ databases">
        <title>Polyketide synthases of a Diaporthe helianthi virulent isolate.</title>
        <authorList>
            <person name="Baroncelli R."/>
        </authorList>
    </citation>
    <scope>NUCLEOTIDE SEQUENCE [LARGE SCALE GENOMIC DNA]</scope>
    <source>
        <strain evidence="7">7/96</strain>
    </source>
</reference>
<dbReference type="Pfam" id="PF00069">
    <property type="entry name" value="Pkinase"/>
    <property type="match status" value="2"/>
</dbReference>
<dbReference type="PANTHER" id="PTHR45646">
    <property type="entry name" value="SERINE/THREONINE-PROTEIN KINASE DOA-RELATED"/>
    <property type="match status" value="1"/>
</dbReference>
<name>A0A2P5HZ61_DIAHE</name>
<dbReference type="GO" id="GO:0005634">
    <property type="term" value="C:nucleus"/>
    <property type="evidence" value="ECO:0007669"/>
    <property type="project" value="TreeGrafter"/>
</dbReference>
<comment type="caution">
    <text evidence="7">The sequence shown here is derived from an EMBL/GenBank/DDBJ whole genome shotgun (WGS) entry which is preliminary data.</text>
</comment>
<evidence type="ECO:0000256" key="1">
    <source>
        <dbReference type="ARBA" id="ARBA00022527"/>
    </source>
</evidence>
<keyword evidence="5" id="KW-0067">ATP-binding</keyword>
<dbReference type="InterPro" id="IPR051175">
    <property type="entry name" value="CLK_kinases"/>
</dbReference>
<dbReference type="PANTHER" id="PTHR45646:SF11">
    <property type="entry name" value="SERINE_THREONINE-PROTEIN KINASE DOA"/>
    <property type="match status" value="1"/>
</dbReference>
<dbReference type="InParanoid" id="A0A2P5HZ61"/>
<dbReference type="GO" id="GO:0004674">
    <property type="term" value="F:protein serine/threonine kinase activity"/>
    <property type="evidence" value="ECO:0007669"/>
    <property type="project" value="UniProtKB-KW"/>
</dbReference>
<dbReference type="AlphaFoldDB" id="A0A2P5HZ61"/>
<keyword evidence="3" id="KW-0547">Nucleotide-binding</keyword>
<keyword evidence="8" id="KW-1185">Reference proteome</keyword>
<sequence length="553" mass="62473">MASITDSIRPVYVPFDSDEGAESIEEYKPGGFHPTHLGDLLGQEGRYRVVHKLGHGGFGTVWLCRDIGQNKWKAVKILAAVHSTGSSADLKICEMLSNMSPQEKDIHVSHVVVPEDHFWHEGPNGRHLCVVMPVLGPNLEDTAEQYDYQEEPLKKICYQLVLAMKFLHDRGICHGDFRPNNICYLMKGIDDLDEDDLLRVFGRPTLLCYVDDEEFEWRSDYQGEAEEVDGQDYPEDDFDSNEEVEASQDCAEDDVQPAYDSNEPKYIVVPPYMTKSSQYVSDEIAVIDFGESFLAANAPKSTGIPGHYCPPEGWIEDCGNFGFGSDLWALGCSIFEVRNSDVPFRYNGSLWTMLSNWEDLNGPLPEPYRSSLARQGEMDVPEDETQWVSMNLDERKESEAEHMGRVGVPGSLHMLLLLEHQYIVPLAEGEVQPPPPPRGRGSRGRLLVRPGRKLVTYEMSEREALELLDLLKRIFAWKPEDRIGPAEILSHPWFNGCRGGEHMCMAVSTSDSESMELGEYEPGLLEVLDCGIFRYVPTALRRLFWQNGGGGWW</sequence>
<dbReference type="Gene3D" id="1.10.510.10">
    <property type="entry name" value="Transferase(Phosphotransferase) domain 1"/>
    <property type="match status" value="1"/>
</dbReference>
<proteinExistence type="predicted"/>
<accession>A0A2P5HZ61</accession>
<dbReference type="Gene3D" id="3.30.200.20">
    <property type="entry name" value="Phosphorylase Kinase, domain 1"/>
    <property type="match status" value="1"/>
</dbReference>